<accession>A0A2P4Z6D7</accession>
<proteinExistence type="inferred from homology"/>
<evidence type="ECO:0000256" key="3">
    <source>
        <dbReference type="ARBA" id="ARBA00022452"/>
    </source>
</evidence>
<sequence>MPGTSAEFNSGDGRPIRRVNVVFEGLKNTNPHLLNSYKHAFQGECDFENIIMKAKNVQEELSSLDAFSSVSHNVTPNAGNPLDIDVVFKLRENKKRFTLGSTINKRGKIGFEASAFFPNLFGTLSTSKFSIVTFGTSSRELSISHFTPKIFSTNIDMLYNLSKSMVDYNKSSSYTENSFGGLVRFSGPNNHHSLTVESRIREFPRLVHEQIGERLQDYDTDSSNRFFGQSIQTLKNCICYSWNKIKSNDYNDKEEDSSESEIKKLSNAFYKVNSSHTIKQLSVELAGFNGDVSFIKTQGFYTWRSKFSRNRYGFNFLKNPSLDFCIGFGALLPNFINKSIFKASVHDKFFLGGNCGAHYCLPGFAPRSVGPCTHITKAQGKEENSKIAENRESVYLGGDSFVVSEVRISHPLDLSGMGTDVKPDVQAFVGSAIVLDKNENKEKRSVLERIRQNIRVTTGIGLSVPLGPADLSLLFSAPIKYQNTDMLEGFQLGMRMTYAPL</sequence>
<dbReference type="PANTHER" id="PTHR12815">
    <property type="entry name" value="SORTING AND ASSEMBLY MACHINERY SAMM50 PROTEIN FAMILY MEMBER"/>
    <property type="match status" value="1"/>
</dbReference>
<keyword evidence="8" id="KW-1185">Reference proteome</keyword>
<dbReference type="OrthoDB" id="1724197at2759"/>
<gene>
    <name evidence="7" type="ORF">CmeUKMEL1_18255</name>
</gene>
<comment type="caution">
    <text evidence="7">The sequence shown here is derived from an EMBL/GenBank/DDBJ whole genome shotgun (WGS) entry which is preliminary data.</text>
</comment>
<dbReference type="EMBL" id="JIBK01000054">
    <property type="protein sequence ID" value="POM85605.1"/>
    <property type="molecule type" value="Genomic_DNA"/>
</dbReference>
<protein>
    <submittedName>
        <fullName evidence="7">Surface antigen family protein</fullName>
    </submittedName>
</protein>
<dbReference type="PANTHER" id="PTHR12815:SF18">
    <property type="entry name" value="SORTING AND ASSEMBLY MACHINERY COMPONENT 50 HOMOLOG"/>
    <property type="match status" value="1"/>
</dbReference>
<dbReference type="VEuPathDB" id="CryptoDB:CmeUKMEL1_18255"/>
<dbReference type="Gene3D" id="2.40.160.50">
    <property type="entry name" value="membrane protein fhac: a member of the omp85/tpsb transporter family"/>
    <property type="match status" value="1"/>
</dbReference>
<evidence type="ECO:0000256" key="4">
    <source>
        <dbReference type="ARBA" id="ARBA00022692"/>
    </source>
</evidence>
<evidence type="ECO:0000256" key="1">
    <source>
        <dbReference type="ARBA" id="ARBA00004374"/>
    </source>
</evidence>
<feature type="domain" description="Bacterial surface antigen (D15)" evidence="6">
    <location>
        <begin position="119"/>
        <end position="494"/>
    </location>
</feature>
<keyword evidence="5" id="KW-0472">Membrane</keyword>
<dbReference type="InterPro" id="IPR039910">
    <property type="entry name" value="D15-like"/>
</dbReference>
<dbReference type="AlphaFoldDB" id="A0A2P4Z6D7"/>
<evidence type="ECO:0000313" key="7">
    <source>
        <dbReference type="EMBL" id="POM85605.1"/>
    </source>
</evidence>
<comment type="similarity">
    <text evidence="2">Belongs to the SAM50/omp85 family.</text>
</comment>
<keyword evidence="4" id="KW-0812">Transmembrane</keyword>
<keyword evidence="3" id="KW-1134">Transmembrane beta strand</keyword>
<evidence type="ECO:0000256" key="2">
    <source>
        <dbReference type="ARBA" id="ARBA00010913"/>
    </source>
</evidence>
<comment type="subcellular location">
    <subcellularLocation>
        <location evidence="1">Mitochondrion outer membrane</location>
        <topology evidence="1">Multi-pass membrane protein</topology>
    </subcellularLocation>
</comment>
<dbReference type="Pfam" id="PF01103">
    <property type="entry name" value="Omp85"/>
    <property type="match status" value="1"/>
</dbReference>
<name>A0A2P4Z6D7_9CRYT</name>
<reference evidence="7 8" key="1">
    <citation type="submission" date="2014-04" db="EMBL/GenBank/DDBJ databases">
        <title>Comparative Genomics of Cryptosporidium Species.</title>
        <authorList>
            <person name="Silva J.C."/>
            <person name="Su Q."/>
            <person name="Chalmers R."/>
            <person name="Chibucos M.C."/>
            <person name="Elwin K."/>
            <person name="Godinez A."/>
            <person name="Guo F."/>
            <person name="Huynh K."/>
            <person name="Orvis J."/>
            <person name="Ott S."/>
            <person name="Sadzewicz L."/>
            <person name="Sengamalay N."/>
            <person name="Shetty A."/>
            <person name="Sun M."/>
            <person name="Tallon L."/>
            <person name="Xiao L."/>
            <person name="Zhang H."/>
            <person name="Fraser C.M."/>
            <person name="Zhu G."/>
            <person name="Kissinger J."/>
            <person name="Widmer G."/>
        </authorList>
    </citation>
    <scope>NUCLEOTIDE SEQUENCE [LARGE SCALE GENOMIC DNA]</scope>
    <source>
        <strain evidence="7 8">UKMEL1</strain>
    </source>
</reference>
<dbReference type="Proteomes" id="UP000236928">
    <property type="component" value="Unassembled WGS sequence"/>
</dbReference>
<evidence type="ECO:0000259" key="6">
    <source>
        <dbReference type="Pfam" id="PF01103"/>
    </source>
</evidence>
<organism evidence="7 8">
    <name type="scientific">Cryptosporidium meleagridis</name>
    <dbReference type="NCBI Taxonomy" id="93969"/>
    <lineage>
        <taxon>Eukaryota</taxon>
        <taxon>Sar</taxon>
        <taxon>Alveolata</taxon>
        <taxon>Apicomplexa</taxon>
        <taxon>Conoidasida</taxon>
        <taxon>Coccidia</taxon>
        <taxon>Eucoccidiorida</taxon>
        <taxon>Eimeriorina</taxon>
        <taxon>Cryptosporidiidae</taxon>
        <taxon>Cryptosporidium</taxon>
    </lineage>
</organism>
<dbReference type="GO" id="GO:0005741">
    <property type="term" value="C:mitochondrial outer membrane"/>
    <property type="evidence" value="ECO:0007669"/>
    <property type="project" value="UniProtKB-SubCell"/>
</dbReference>
<evidence type="ECO:0000313" key="8">
    <source>
        <dbReference type="Proteomes" id="UP000236928"/>
    </source>
</evidence>
<dbReference type="InterPro" id="IPR000184">
    <property type="entry name" value="Bac_surfAg_D15"/>
</dbReference>
<evidence type="ECO:0000256" key="5">
    <source>
        <dbReference type="ARBA" id="ARBA00023136"/>
    </source>
</evidence>